<dbReference type="PANTHER" id="PTHR42711:SF1">
    <property type="entry name" value="ABC-TRANSPORT PROTEIN, ATP-BINDING COMPONENT"/>
    <property type="match status" value="1"/>
</dbReference>
<keyword evidence="1" id="KW-0813">Transport</keyword>
<dbReference type="Gene3D" id="3.40.50.300">
    <property type="entry name" value="P-loop containing nucleotide triphosphate hydrolases"/>
    <property type="match status" value="1"/>
</dbReference>
<dbReference type="EMBL" id="AP025523">
    <property type="protein sequence ID" value="BDE07309.1"/>
    <property type="molecule type" value="Genomic_DNA"/>
</dbReference>
<dbReference type="AlphaFoldDB" id="A0AAN1XXR9"/>
<keyword evidence="6" id="KW-1185">Reference proteome</keyword>
<sequence>MRLWYGSIAPRATDSIISTMLRAGSAPARAELRTEHWSPVIQMVVGPSAEWSAVMPIIETRDLRKVFRTLVRQPGVAGSLRTLLSRTYEDKVAVEGVTMALEAGELVGYIGPNGAGKSTTIKMLTGILVPTSGEVRVAGLVPYEQRRRNARNIGVVFGQRSQLYWDLPLIESFELLRAIYGIPKERYAANLAHFTETLDMGPFLQTPVRQLSLGQRMRGDFAAAMLHDPRVVFLDEPTIGLDVVAKEAIREFVARVNRDRGTTFILTTHDLADVERLCRRIVLIDRGTLVYDGEIDALRDRYGTHRTLVVTFCESYPDVAVEGAELESREGTTARLRFDRRTTSAEVLIRRVADRYCISDVSIEEPELESIIRRIYLEGYTEAPALTAPA</sequence>
<keyword evidence="2" id="KW-0547">Nucleotide-binding</keyword>
<dbReference type="Proteomes" id="UP001317532">
    <property type="component" value="Chromosome"/>
</dbReference>
<organism evidence="5 6">
    <name type="scientific">Vulcanimicrobium alpinum</name>
    <dbReference type="NCBI Taxonomy" id="3016050"/>
    <lineage>
        <taxon>Bacteria</taxon>
        <taxon>Bacillati</taxon>
        <taxon>Vulcanimicrobiota</taxon>
        <taxon>Vulcanimicrobiia</taxon>
        <taxon>Vulcanimicrobiales</taxon>
        <taxon>Vulcanimicrobiaceae</taxon>
        <taxon>Vulcanimicrobium</taxon>
    </lineage>
</organism>
<dbReference type="InterPro" id="IPR027417">
    <property type="entry name" value="P-loop_NTPase"/>
</dbReference>
<dbReference type="SMART" id="SM00382">
    <property type="entry name" value="AAA"/>
    <property type="match status" value="1"/>
</dbReference>
<dbReference type="InterPro" id="IPR003439">
    <property type="entry name" value="ABC_transporter-like_ATP-bd"/>
</dbReference>
<keyword evidence="3 5" id="KW-0067">ATP-binding</keyword>
<evidence type="ECO:0000256" key="1">
    <source>
        <dbReference type="ARBA" id="ARBA00022448"/>
    </source>
</evidence>
<dbReference type="InterPro" id="IPR003593">
    <property type="entry name" value="AAA+_ATPase"/>
</dbReference>
<evidence type="ECO:0000313" key="5">
    <source>
        <dbReference type="EMBL" id="BDE07309.1"/>
    </source>
</evidence>
<evidence type="ECO:0000256" key="3">
    <source>
        <dbReference type="ARBA" id="ARBA00022840"/>
    </source>
</evidence>
<feature type="domain" description="ABC transporter" evidence="4">
    <location>
        <begin position="58"/>
        <end position="311"/>
    </location>
</feature>
<dbReference type="PROSITE" id="PS50893">
    <property type="entry name" value="ABC_TRANSPORTER_2"/>
    <property type="match status" value="1"/>
</dbReference>
<evidence type="ECO:0000256" key="2">
    <source>
        <dbReference type="ARBA" id="ARBA00022741"/>
    </source>
</evidence>
<dbReference type="PANTHER" id="PTHR42711">
    <property type="entry name" value="ABC TRANSPORTER ATP-BINDING PROTEIN"/>
    <property type="match status" value="1"/>
</dbReference>
<dbReference type="Pfam" id="PF00005">
    <property type="entry name" value="ABC_tran"/>
    <property type="match status" value="1"/>
</dbReference>
<protein>
    <submittedName>
        <fullName evidence="5">ABC transporter ATP-binding protein</fullName>
    </submittedName>
</protein>
<evidence type="ECO:0000313" key="6">
    <source>
        <dbReference type="Proteomes" id="UP001317532"/>
    </source>
</evidence>
<reference evidence="5 6" key="1">
    <citation type="journal article" date="2022" name="ISME Commun">
        <title>Vulcanimicrobium alpinus gen. nov. sp. nov., the first cultivated representative of the candidate phylum 'Eremiobacterota', is a metabolically versatile aerobic anoxygenic phototroph.</title>
        <authorList>
            <person name="Yabe S."/>
            <person name="Muto K."/>
            <person name="Abe K."/>
            <person name="Yokota A."/>
            <person name="Staudigel H."/>
            <person name="Tebo B.M."/>
        </authorList>
    </citation>
    <scope>NUCLEOTIDE SEQUENCE [LARGE SCALE GENOMIC DNA]</scope>
    <source>
        <strain evidence="5 6">WC8-2</strain>
    </source>
</reference>
<evidence type="ECO:0000259" key="4">
    <source>
        <dbReference type="PROSITE" id="PS50893"/>
    </source>
</evidence>
<accession>A0AAN1XXR9</accession>
<dbReference type="SUPFAM" id="SSF52540">
    <property type="entry name" value="P-loop containing nucleoside triphosphate hydrolases"/>
    <property type="match status" value="1"/>
</dbReference>
<name>A0AAN1XXR9_UNVUL</name>
<dbReference type="GO" id="GO:0005524">
    <property type="term" value="F:ATP binding"/>
    <property type="evidence" value="ECO:0007669"/>
    <property type="project" value="UniProtKB-KW"/>
</dbReference>
<dbReference type="KEGG" id="vab:WPS_25850"/>
<dbReference type="InterPro" id="IPR050763">
    <property type="entry name" value="ABC_transporter_ATP-binding"/>
</dbReference>
<dbReference type="GO" id="GO:0016887">
    <property type="term" value="F:ATP hydrolysis activity"/>
    <property type="evidence" value="ECO:0007669"/>
    <property type="project" value="InterPro"/>
</dbReference>
<proteinExistence type="predicted"/>
<gene>
    <name evidence="5" type="ORF">WPS_25850</name>
</gene>